<keyword evidence="9" id="KW-1185">Reference proteome</keyword>
<keyword evidence="6" id="KW-0131">Cell cycle</keyword>
<evidence type="ECO:0000256" key="2">
    <source>
        <dbReference type="ARBA" id="ARBA00009008"/>
    </source>
</evidence>
<dbReference type="PANTHER" id="PTHR35794">
    <property type="entry name" value="CELL DIVISION PROTEIN DIVIVA"/>
    <property type="match status" value="1"/>
</dbReference>
<keyword evidence="5 7" id="KW-0175">Coiled coil</keyword>
<evidence type="ECO:0000256" key="3">
    <source>
        <dbReference type="ARBA" id="ARBA00022490"/>
    </source>
</evidence>
<comment type="similarity">
    <text evidence="2">Belongs to the DivIVA family.</text>
</comment>
<accession>A0A6I0F8Y8</accession>
<reference evidence="8 9" key="1">
    <citation type="submission" date="2019-10" db="EMBL/GenBank/DDBJ databases">
        <title>Alkaliphilus serpentinus sp. nov. and Alkaliphilus pronyensis sp. nov., two novel anaerobic alkaliphilic species isolated from the serpentinized-hosted hydrothermal field of the Prony Bay (New Caledonia).</title>
        <authorList>
            <person name="Postec A."/>
        </authorList>
    </citation>
    <scope>NUCLEOTIDE SEQUENCE [LARGE SCALE GENOMIC DNA]</scope>
    <source>
        <strain evidence="8 9">LacV</strain>
    </source>
</reference>
<name>A0A6I0F8Y8_9FIRM</name>
<protein>
    <submittedName>
        <fullName evidence="8">DivIVA domain-containing protein</fullName>
    </submittedName>
</protein>
<dbReference type="GO" id="GO:0051301">
    <property type="term" value="P:cell division"/>
    <property type="evidence" value="ECO:0007669"/>
    <property type="project" value="UniProtKB-KW"/>
</dbReference>
<dbReference type="OrthoDB" id="9815492at2"/>
<dbReference type="GO" id="GO:0005737">
    <property type="term" value="C:cytoplasm"/>
    <property type="evidence" value="ECO:0007669"/>
    <property type="project" value="UniProtKB-SubCell"/>
</dbReference>
<comment type="caution">
    <text evidence="8">The sequence shown here is derived from an EMBL/GenBank/DDBJ whole genome shotgun (WGS) entry which is preliminary data.</text>
</comment>
<evidence type="ECO:0000256" key="5">
    <source>
        <dbReference type="ARBA" id="ARBA00023054"/>
    </source>
</evidence>
<proteinExistence type="inferred from homology"/>
<evidence type="ECO:0000256" key="7">
    <source>
        <dbReference type="SAM" id="Coils"/>
    </source>
</evidence>
<evidence type="ECO:0000256" key="4">
    <source>
        <dbReference type="ARBA" id="ARBA00022618"/>
    </source>
</evidence>
<evidence type="ECO:0000313" key="9">
    <source>
        <dbReference type="Proteomes" id="UP000432715"/>
    </source>
</evidence>
<dbReference type="AlphaFoldDB" id="A0A6I0F8Y8"/>
<evidence type="ECO:0000256" key="1">
    <source>
        <dbReference type="ARBA" id="ARBA00004496"/>
    </source>
</evidence>
<evidence type="ECO:0000256" key="6">
    <source>
        <dbReference type="ARBA" id="ARBA00023306"/>
    </source>
</evidence>
<gene>
    <name evidence="8" type="ORF">F8154_07480</name>
</gene>
<sequence>MITPLDIQNKEFKKGIRGYKENEVDEFLDQLMIDYEKLYKENSELKENLEKISQQIDQYKNIEETLKNTLVVAQNTAEEVRANALKKSELIIQEAENRAKEIIANANKETEVIRGHYNEVKKQMHIFKTRYKTLLQAQLDTVLKDEMFLDNNK</sequence>
<comment type="subcellular location">
    <subcellularLocation>
        <location evidence="1">Cytoplasm</location>
    </subcellularLocation>
</comment>
<keyword evidence="4" id="KW-0132">Cell division</keyword>
<keyword evidence="3" id="KW-0963">Cytoplasm</keyword>
<dbReference type="InterPro" id="IPR007793">
    <property type="entry name" value="DivIVA_fam"/>
</dbReference>
<dbReference type="RefSeq" id="WP_151860990.1">
    <property type="nucleotide sequence ID" value="NZ_WBZC01000023.1"/>
</dbReference>
<dbReference type="InterPro" id="IPR019933">
    <property type="entry name" value="DivIVA_domain"/>
</dbReference>
<dbReference type="EMBL" id="WBZC01000023">
    <property type="protein sequence ID" value="KAB3535273.1"/>
    <property type="molecule type" value="Genomic_DNA"/>
</dbReference>
<dbReference type="Pfam" id="PF05103">
    <property type="entry name" value="DivIVA"/>
    <property type="match status" value="1"/>
</dbReference>
<evidence type="ECO:0000313" key="8">
    <source>
        <dbReference type="EMBL" id="KAB3535273.1"/>
    </source>
</evidence>
<dbReference type="PANTHER" id="PTHR35794:SF2">
    <property type="entry name" value="CELL DIVISION PROTEIN DIVIVA"/>
    <property type="match status" value="1"/>
</dbReference>
<dbReference type="Gene3D" id="6.10.250.660">
    <property type="match status" value="1"/>
</dbReference>
<organism evidence="8 9">
    <name type="scientific">Alkaliphilus pronyensis</name>
    <dbReference type="NCBI Taxonomy" id="1482732"/>
    <lineage>
        <taxon>Bacteria</taxon>
        <taxon>Bacillati</taxon>
        <taxon>Bacillota</taxon>
        <taxon>Clostridia</taxon>
        <taxon>Peptostreptococcales</taxon>
        <taxon>Natronincolaceae</taxon>
        <taxon>Alkaliphilus</taxon>
    </lineage>
</organism>
<dbReference type="Proteomes" id="UP000432715">
    <property type="component" value="Unassembled WGS sequence"/>
</dbReference>
<dbReference type="NCBIfam" id="TIGR03544">
    <property type="entry name" value="DivI1A_domain"/>
    <property type="match status" value="1"/>
</dbReference>
<feature type="coiled-coil region" evidence="7">
    <location>
        <begin position="28"/>
        <end position="112"/>
    </location>
</feature>